<dbReference type="InterPro" id="IPR017850">
    <property type="entry name" value="Alkaline_phosphatase_core_sf"/>
</dbReference>
<organism evidence="3 4">
    <name type="scientific">Rhodopirellula halodulae</name>
    <dbReference type="NCBI Taxonomy" id="2894198"/>
    <lineage>
        <taxon>Bacteria</taxon>
        <taxon>Pseudomonadati</taxon>
        <taxon>Planctomycetota</taxon>
        <taxon>Planctomycetia</taxon>
        <taxon>Pirellulales</taxon>
        <taxon>Pirellulaceae</taxon>
        <taxon>Rhodopirellula</taxon>
    </lineage>
</organism>
<protein>
    <submittedName>
        <fullName evidence="3">LTA synthase family protein</fullName>
    </submittedName>
</protein>
<evidence type="ECO:0000313" key="3">
    <source>
        <dbReference type="EMBL" id="MCC9643545.1"/>
    </source>
</evidence>
<feature type="transmembrane region" description="Helical" evidence="1">
    <location>
        <begin position="14"/>
        <end position="33"/>
    </location>
</feature>
<feature type="domain" description="Sulfatase N-terminal" evidence="2">
    <location>
        <begin position="271"/>
        <end position="538"/>
    </location>
</feature>
<reference evidence="3" key="1">
    <citation type="submission" date="2021-11" db="EMBL/GenBank/DDBJ databases">
        <title>Genome sequence.</title>
        <authorList>
            <person name="Sun Q."/>
        </authorList>
    </citation>
    <scope>NUCLEOTIDE SEQUENCE</scope>
    <source>
        <strain evidence="3">JC740</strain>
    </source>
</reference>
<dbReference type="Proteomes" id="UP001430306">
    <property type="component" value="Unassembled WGS sequence"/>
</dbReference>
<feature type="transmembrane region" description="Helical" evidence="1">
    <location>
        <begin position="123"/>
        <end position="152"/>
    </location>
</feature>
<keyword evidence="4" id="KW-1185">Reference proteome</keyword>
<gene>
    <name evidence="3" type="ORF">LOC71_14770</name>
</gene>
<name>A0ABS8NJ23_9BACT</name>
<keyword evidence="1" id="KW-0472">Membrane</keyword>
<dbReference type="Gene3D" id="3.40.720.10">
    <property type="entry name" value="Alkaline Phosphatase, subunit A"/>
    <property type="match status" value="1"/>
</dbReference>
<dbReference type="SUPFAM" id="SSF53649">
    <property type="entry name" value="Alkaline phosphatase-like"/>
    <property type="match status" value="1"/>
</dbReference>
<dbReference type="InterPro" id="IPR000917">
    <property type="entry name" value="Sulfatase_N"/>
</dbReference>
<feature type="transmembrane region" description="Helical" evidence="1">
    <location>
        <begin position="172"/>
        <end position="194"/>
    </location>
</feature>
<dbReference type="Pfam" id="PF00884">
    <property type="entry name" value="Sulfatase"/>
    <property type="match status" value="1"/>
</dbReference>
<evidence type="ECO:0000259" key="2">
    <source>
        <dbReference type="Pfam" id="PF00884"/>
    </source>
</evidence>
<dbReference type="InterPro" id="IPR052701">
    <property type="entry name" value="GAG_Ulvan_Degrading_Sulfatases"/>
</dbReference>
<evidence type="ECO:0000256" key="1">
    <source>
        <dbReference type="SAM" id="Phobius"/>
    </source>
</evidence>
<dbReference type="PANTHER" id="PTHR43751:SF3">
    <property type="entry name" value="SULFATASE N-TERMINAL DOMAIN-CONTAINING PROTEIN"/>
    <property type="match status" value="1"/>
</dbReference>
<feature type="transmembrane region" description="Helical" evidence="1">
    <location>
        <begin position="82"/>
        <end position="103"/>
    </location>
</feature>
<accession>A0ABS8NJ23</accession>
<dbReference type="PANTHER" id="PTHR43751">
    <property type="entry name" value="SULFATASE"/>
    <property type="match status" value="1"/>
</dbReference>
<sequence>MNGRAKYRRFQQSLLHSLLNALLIACFALFHQFSPDADLRSQLSYSGVVCLAILEATLLLVPGIFAGYLLNRFQFGWAYRATYLWTLFVSGIYFIDFSLLIFLKEHLLSPTFANLLVAVGPFLHQYITLPTVAITAGLLALWLLTQWALLIIAGRFSSTDESDKKQLDRKSAFILCGVAAIPIVAALTPAVIHWQRTLTEIDSASDRHPVTLLGFWSASKAPRLQTKSEAAVQGSVVMLSNASVPMQIVERYNQLELNWNSATQELDTQPPDIVIVVSECFRGDLVTAKTTPFLYRKSKQGLFLKNHISSGNASNLGFFGILFGLDAHMFEHASEMPVGMMQGFEQLGYETGFFGRAGFDTFSMETFCSADRFNNCVFTPIQDSVQPDLQAVSEAKLFLDREQQYATDESKPRIAIVYIYSPHDWYHEPQDDIHNIKDVPASFRSVSRSRNDFRRFLNSVHFMDRVIEPLFTDSRIGFVTGDHGESFGEDGRIMHGTALSKVQTHVGCIGFGPNIPAKEIDHWTSHVDLLPTLLDSIGATASDSSLLSGNSLLQTVPEDRVVSCRSIGSANHLFLSTHTPLNSFGYLGFFDWNHFTLAPGQWVDNDGESIHSATQPNNWGTAATFRRWLVNDVSKGFDDLDSAPLDLLAKTLQSDDRRVLLESIKVLRLLPGASDRFHGDLQGLLASPYPEVRKSAFELLHTIARESSS</sequence>
<dbReference type="EMBL" id="JAJKFW010000025">
    <property type="protein sequence ID" value="MCC9643545.1"/>
    <property type="molecule type" value="Genomic_DNA"/>
</dbReference>
<dbReference type="PROSITE" id="PS51257">
    <property type="entry name" value="PROKAR_LIPOPROTEIN"/>
    <property type="match status" value="1"/>
</dbReference>
<comment type="caution">
    <text evidence="3">The sequence shown here is derived from an EMBL/GenBank/DDBJ whole genome shotgun (WGS) entry which is preliminary data.</text>
</comment>
<proteinExistence type="predicted"/>
<keyword evidence="1" id="KW-0812">Transmembrane</keyword>
<evidence type="ECO:0000313" key="4">
    <source>
        <dbReference type="Proteomes" id="UP001430306"/>
    </source>
</evidence>
<feature type="transmembrane region" description="Helical" evidence="1">
    <location>
        <begin position="45"/>
        <end position="70"/>
    </location>
</feature>
<dbReference type="RefSeq" id="WP_230274490.1">
    <property type="nucleotide sequence ID" value="NZ_JAJKFW010000025.1"/>
</dbReference>
<keyword evidence="1" id="KW-1133">Transmembrane helix</keyword>